<comment type="caution">
    <text evidence="1">The sequence shown here is derived from an EMBL/GenBank/DDBJ whole genome shotgun (WGS) entry which is preliminary data.</text>
</comment>
<evidence type="ECO:0000313" key="2">
    <source>
        <dbReference type="Proteomes" id="UP001217325"/>
    </source>
</evidence>
<protein>
    <submittedName>
        <fullName evidence="1">Uncharacterized protein</fullName>
    </submittedName>
</protein>
<accession>A0AAW6LVF7</accession>
<gene>
    <name evidence="1" type="ORF">PXH69_28640</name>
</gene>
<organism evidence="1 2">
    <name type="scientific">Rhodococcus qingshengii</name>
    <dbReference type="NCBI Taxonomy" id="334542"/>
    <lineage>
        <taxon>Bacteria</taxon>
        <taxon>Bacillati</taxon>
        <taxon>Actinomycetota</taxon>
        <taxon>Actinomycetes</taxon>
        <taxon>Mycobacteriales</taxon>
        <taxon>Nocardiaceae</taxon>
        <taxon>Rhodococcus</taxon>
        <taxon>Rhodococcus erythropolis group</taxon>
    </lineage>
</organism>
<dbReference type="EMBL" id="JARDXE010000023">
    <property type="protein sequence ID" value="MDE8648945.1"/>
    <property type="molecule type" value="Genomic_DNA"/>
</dbReference>
<name>A0AAW6LVF7_RHOSG</name>
<proteinExistence type="predicted"/>
<dbReference type="Proteomes" id="UP001217325">
    <property type="component" value="Unassembled WGS sequence"/>
</dbReference>
<dbReference type="RefSeq" id="WP_275232668.1">
    <property type="nucleotide sequence ID" value="NZ_JARDXE010000023.1"/>
</dbReference>
<dbReference type="AlphaFoldDB" id="A0AAW6LVF7"/>
<sequence>MGTYHHVVLRSAAGEYVARVRPSAFGCDIKVGSGGYFDQNVLPAVTAFAEKHFDTSLTPIWVDDMSCDGWEYNPTLVAPWDGPVSLDDEPELPHLVPASQQGAAVRAHPDIIVAGM</sequence>
<reference evidence="1" key="1">
    <citation type="submission" date="2023-02" db="EMBL/GenBank/DDBJ databases">
        <title>A novel hydrolase synthesized by Rhodococcus erythropolis HQ is responsible for the detoxification of Zearalenone.</title>
        <authorList>
            <person name="Hu J."/>
            <person name="Xu J."/>
        </authorList>
    </citation>
    <scope>NUCLEOTIDE SEQUENCE</scope>
    <source>
        <strain evidence="1">HQ</strain>
    </source>
</reference>
<evidence type="ECO:0000313" key="1">
    <source>
        <dbReference type="EMBL" id="MDE8648945.1"/>
    </source>
</evidence>